<organism evidence="2 3">
    <name type="scientific">Pelagibacterium flavum</name>
    <dbReference type="NCBI Taxonomy" id="2984530"/>
    <lineage>
        <taxon>Bacteria</taxon>
        <taxon>Pseudomonadati</taxon>
        <taxon>Pseudomonadota</taxon>
        <taxon>Alphaproteobacteria</taxon>
        <taxon>Hyphomicrobiales</taxon>
        <taxon>Devosiaceae</taxon>
        <taxon>Pelagibacterium</taxon>
    </lineage>
</organism>
<sequence length="201" mass="22432">MRTTLFLMTALLAGTVPAIASAQESPLSESDAFARFAQSFPQLCYGLEDSAAAEYYPNESWNLSWETEYSDTPQTATLYRFFCGSGAYNVNHMYYLETEYEGLVPVGFATPQFDVVYENDDFEGAVLEMPMTGYGSQLLLTNSEFDPETKTITSHALWRGLGDAFSAGTWTFDDGQFVLIRYDVDAQYDGEANPETLVSFK</sequence>
<evidence type="ECO:0000256" key="1">
    <source>
        <dbReference type="SAM" id="SignalP"/>
    </source>
</evidence>
<dbReference type="Proteomes" id="UP001163882">
    <property type="component" value="Chromosome"/>
</dbReference>
<dbReference type="InterPro" id="IPR009560">
    <property type="entry name" value="DUF1176"/>
</dbReference>
<evidence type="ECO:0000313" key="2">
    <source>
        <dbReference type="EMBL" id="UYQ74040.1"/>
    </source>
</evidence>
<proteinExistence type="predicted"/>
<gene>
    <name evidence="2" type="ORF">OF122_09850</name>
</gene>
<feature type="chain" id="PRO_5047273127" evidence="1">
    <location>
        <begin position="23"/>
        <end position="201"/>
    </location>
</feature>
<dbReference type="RefSeq" id="WP_264227587.1">
    <property type="nucleotide sequence ID" value="NZ_CP107716.1"/>
</dbReference>
<reference evidence="2" key="1">
    <citation type="submission" date="2022-10" db="EMBL/GenBank/DDBJ databases">
        <title>YIM 151497 complete genome.</title>
        <authorList>
            <person name="Chen X."/>
        </authorList>
    </citation>
    <scope>NUCLEOTIDE SEQUENCE</scope>
    <source>
        <strain evidence="2">YIM 151497</strain>
    </source>
</reference>
<dbReference type="Pfam" id="PF06674">
    <property type="entry name" value="DUF1176"/>
    <property type="match status" value="1"/>
</dbReference>
<evidence type="ECO:0000313" key="3">
    <source>
        <dbReference type="Proteomes" id="UP001163882"/>
    </source>
</evidence>
<keyword evidence="3" id="KW-1185">Reference proteome</keyword>
<dbReference type="EMBL" id="CP107716">
    <property type="protein sequence ID" value="UYQ74040.1"/>
    <property type="molecule type" value="Genomic_DNA"/>
</dbReference>
<name>A0ABY6IXZ7_9HYPH</name>
<accession>A0ABY6IXZ7</accession>
<feature type="signal peptide" evidence="1">
    <location>
        <begin position="1"/>
        <end position="22"/>
    </location>
</feature>
<protein>
    <submittedName>
        <fullName evidence="2">DUF1176 domain-containing protein</fullName>
    </submittedName>
</protein>
<keyword evidence="1" id="KW-0732">Signal</keyword>